<proteinExistence type="predicted"/>
<accession>I7KLM8</accession>
<reference evidence="1 3" key="1">
    <citation type="submission" date="2012-06" db="EMBL/GenBank/DDBJ databases">
        <title>Draft Genome Sequence of Lactobacillus pasteurii CRBIP 24.76T.</title>
        <authorList>
            <person name="Cousin S."/>
            <person name="Bouchier C."/>
            <person name="Loux V."/>
            <person name="Ma L."/>
            <person name="Creno S."/>
            <person name="Bizet C."/>
            <person name="Clermont D."/>
        </authorList>
    </citation>
    <scope>NUCLEOTIDE SEQUENCE [LARGE SCALE GENOMIC DNA]</scope>
    <source>
        <strain evidence="3">CRBIP 24.76T</strain>
        <strain evidence="1">Type strain:CRBIP 24.76</strain>
    </source>
</reference>
<gene>
    <name evidence="1" type="ORF">BN53_05145</name>
    <name evidence="2" type="ORF">BN53_07080</name>
</gene>
<name>I7KLM8_9LACO</name>
<keyword evidence="3" id="KW-1185">Reference proteome</keyword>
<evidence type="ECO:0000313" key="1">
    <source>
        <dbReference type="EMBL" id="CCI85474.1"/>
    </source>
</evidence>
<dbReference type="RefSeq" id="WP_009560026.1">
    <property type="nucleotide sequence ID" value="NZ_AYZN01000024.1"/>
</dbReference>
<dbReference type="Proteomes" id="UP000009311">
    <property type="component" value="Unassembled WGS sequence"/>
</dbReference>
<comment type="caution">
    <text evidence="1">The sequence shown here is derived from an EMBL/GenBank/DDBJ whole genome shotgun (WGS) entry which is preliminary data.</text>
</comment>
<dbReference type="STRING" id="1423790.BN53_05145"/>
<organism evidence="1 3">
    <name type="scientific">Lactobacillus pasteurii DSM 23907 = CRBIP 24.76</name>
    <dbReference type="NCBI Taxonomy" id="1423790"/>
    <lineage>
        <taxon>Bacteria</taxon>
        <taxon>Bacillati</taxon>
        <taxon>Bacillota</taxon>
        <taxon>Bacilli</taxon>
        <taxon>Lactobacillales</taxon>
        <taxon>Lactobacillaceae</taxon>
        <taxon>Lactobacillus</taxon>
    </lineage>
</organism>
<dbReference type="EMBL" id="CAKD01000021">
    <property type="protein sequence ID" value="CCI85474.1"/>
    <property type="molecule type" value="Genomic_DNA"/>
</dbReference>
<protein>
    <submittedName>
        <fullName evidence="1">Replication initiator protein</fullName>
    </submittedName>
</protein>
<dbReference type="OrthoDB" id="2240478at2"/>
<sequence>MEKNKFIISSWNSNNPVKGSKFDPHQKSLEEICYISIDWITITGLFLKSSAKQELTSIGWVIAKSVNREVFNLELQEKKINHITNKVDINVKARIQPNEYRDTWSLRTSNHITKSDKEKILKAVSYFIKPKITRIDLAFDFINFNDAGMHYRFYKTGTKTTTITNTSGKVETIYCGSSKSNRQYRYYNKLRERTNNKAEDIPKSYYSWERLELTTKNRDLDHEVKRMLTCFKRPKYASNNLKGTAKIAFIGLSEHPELISVLSKNTKKKYKEYLEKYQGYDANYSELALKVFNANKTEIVKEIESFIKE</sequence>
<evidence type="ECO:0000313" key="2">
    <source>
        <dbReference type="EMBL" id="CCI85842.1"/>
    </source>
</evidence>
<dbReference type="eggNOG" id="COG2946">
    <property type="taxonomic scope" value="Bacteria"/>
</dbReference>
<dbReference type="AlphaFoldDB" id="I7KLM8"/>
<evidence type="ECO:0000313" key="3">
    <source>
        <dbReference type="Proteomes" id="UP000009311"/>
    </source>
</evidence>
<dbReference type="EMBL" id="CAKD01000024">
    <property type="protein sequence ID" value="CCI85842.1"/>
    <property type="molecule type" value="Genomic_DNA"/>
</dbReference>